<gene>
    <name evidence="1" type="ORF">HTY61_09955</name>
</gene>
<protein>
    <submittedName>
        <fullName evidence="1">Uncharacterized protein</fullName>
    </submittedName>
</protein>
<reference evidence="1 2" key="1">
    <citation type="submission" date="2020-06" db="EMBL/GenBank/DDBJ databases">
        <title>Oricola thermophila sp. nov. isolated from a tidal sediments.</title>
        <authorList>
            <person name="Kwon K.K."/>
            <person name="Yang S.-H."/>
            <person name="Park M.-J."/>
        </authorList>
    </citation>
    <scope>NUCLEOTIDE SEQUENCE [LARGE SCALE GENOMIC DNA]</scope>
    <source>
        <strain evidence="1 2">MEBiC13590</strain>
    </source>
</reference>
<proteinExistence type="predicted"/>
<dbReference type="RefSeq" id="WP_175276643.1">
    <property type="nucleotide sequence ID" value="NZ_CP054836.1"/>
</dbReference>
<dbReference type="KEGG" id="orm:HTY61_09955"/>
<sequence>MTIITCPDCDEAFSMDELVTYPDTADLVRLHEAIVAGDRREASDTLRRMFPGELMDFEATERLLAARKAEAKPDTSTERTAP</sequence>
<name>A0A6N1VCW4_9HYPH</name>
<organism evidence="1 2">
    <name type="scientific">Oricola thermophila</name>
    <dbReference type="NCBI Taxonomy" id="2742145"/>
    <lineage>
        <taxon>Bacteria</taxon>
        <taxon>Pseudomonadati</taxon>
        <taxon>Pseudomonadota</taxon>
        <taxon>Alphaproteobacteria</taxon>
        <taxon>Hyphomicrobiales</taxon>
        <taxon>Ahrensiaceae</taxon>
        <taxon>Oricola</taxon>
    </lineage>
</organism>
<accession>A0A6N1VCW4</accession>
<evidence type="ECO:0000313" key="2">
    <source>
        <dbReference type="Proteomes" id="UP000509367"/>
    </source>
</evidence>
<dbReference type="Proteomes" id="UP000509367">
    <property type="component" value="Chromosome"/>
</dbReference>
<dbReference type="EMBL" id="CP054836">
    <property type="protein sequence ID" value="QKV18750.1"/>
    <property type="molecule type" value="Genomic_DNA"/>
</dbReference>
<dbReference type="AlphaFoldDB" id="A0A6N1VCW4"/>
<evidence type="ECO:0000313" key="1">
    <source>
        <dbReference type="EMBL" id="QKV18750.1"/>
    </source>
</evidence>
<keyword evidence="2" id="KW-1185">Reference proteome</keyword>